<feature type="signal peptide" evidence="4">
    <location>
        <begin position="1"/>
        <end position="35"/>
    </location>
</feature>
<evidence type="ECO:0000313" key="5">
    <source>
        <dbReference type="EMBL" id="KAK7792742.1"/>
    </source>
</evidence>
<proteinExistence type="predicted"/>
<accession>A0AAN9YX15</accession>
<dbReference type="SUPFAM" id="SSF57184">
    <property type="entry name" value="Growth factor receptor domain"/>
    <property type="match status" value="1"/>
</dbReference>
<dbReference type="PANTHER" id="PTHR14186:SF19">
    <property type="entry name" value="INSULIN-LIKE GROWTH FACTOR-BINDING PROTEIN 7"/>
    <property type="match status" value="1"/>
</dbReference>
<protein>
    <recommendedName>
        <fullName evidence="7">Neuroparsin</fullName>
    </recommendedName>
</protein>
<sequence>MRAPAAASLSSPLLLLAAVVALALLLAAGPSRVAASPLCPPCEGGSCDVDPADCRHGVVRDHCGRQVCAKGPGQRCGGKGDLLGRCGEGMHCKCNRCAGCSLATLECDLSEFLCLS</sequence>
<dbReference type="GO" id="GO:0009966">
    <property type="term" value="P:regulation of signal transduction"/>
    <property type="evidence" value="ECO:0007669"/>
    <property type="project" value="TreeGrafter"/>
</dbReference>
<reference evidence="5 6" key="1">
    <citation type="submission" date="2024-03" db="EMBL/GenBank/DDBJ databases">
        <title>The genome assembly and annotation of the cricket Gryllus longicercus Weissman &amp; Gray.</title>
        <authorList>
            <person name="Szrajer S."/>
            <person name="Gray D."/>
            <person name="Ylla G."/>
        </authorList>
    </citation>
    <scope>NUCLEOTIDE SEQUENCE [LARGE SCALE GENOMIC DNA]</scope>
    <source>
        <strain evidence="5">DAG 2021-001</strain>
        <tissue evidence="5">Whole body minus gut</tissue>
    </source>
</reference>
<dbReference type="InterPro" id="IPR009030">
    <property type="entry name" value="Growth_fac_rcpt_cys_sf"/>
</dbReference>
<keyword evidence="6" id="KW-1185">Reference proteome</keyword>
<name>A0AAN9YX15_9ORTH</name>
<comment type="subcellular location">
    <subcellularLocation>
        <location evidence="1">Secreted</location>
    </subcellularLocation>
</comment>
<evidence type="ECO:0000256" key="4">
    <source>
        <dbReference type="SAM" id="SignalP"/>
    </source>
</evidence>
<dbReference type="PANTHER" id="PTHR14186">
    <property type="entry name" value="INSULIN-LIKE GROWTH FACTOR BINDING PROTEIN-RELATED"/>
    <property type="match status" value="1"/>
</dbReference>
<dbReference type="EMBL" id="JAZDUA010000428">
    <property type="protein sequence ID" value="KAK7792742.1"/>
    <property type="molecule type" value="Genomic_DNA"/>
</dbReference>
<dbReference type="InterPro" id="IPR010850">
    <property type="entry name" value="Neuroparsin"/>
</dbReference>
<dbReference type="Gene3D" id="4.10.40.20">
    <property type="match status" value="1"/>
</dbReference>
<evidence type="ECO:0000256" key="2">
    <source>
        <dbReference type="ARBA" id="ARBA00022525"/>
    </source>
</evidence>
<dbReference type="AlphaFoldDB" id="A0AAN9YX15"/>
<gene>
    <name evidence="5" type="ORF">R5R35_007061</name>
</gene>
<dbReference type="GO" id="GO:0001558">
    <property type="term" value="P:regulation of cell growth"/>
    <property type="evidence" value="ECO:0007669"/>
    <property type="project" value="InterPro"/>
</dbReference>
<organism evidence="5 6">
    <name type="scientific">Gryllus longicercus</name>
    <dbReference type="NCBI Taxonomy" id="2509291"/>
    <lineage>
        <taxon>Eukaryota</taxon>
        <taxon>Metazoa</taxon>
        <taxon>Ecdysozoa</taxon>
        <taxon>Arthropoda</taxon>
        <taxon>Hexapoda</taxon>
        <taxon>Insecta</taxon>
        <taxon>Pterygota</taxon>
        <taxon>Neoptera</taxon>
        <taxon>Polyneoptera</taxon>
        <taxon>Orthoptera</taxon>
        <taxon>Ensifera</taxon>
        <taxon>Gryllidea</taxon>
        <taxon>Grylloidea</taxon>
        <taxon>Gryllidae</taxon>
        <taxon>Gryllinae</taxon>
        <taxon>Gryllus</taxon>
    </lineage>
</organism>
<keyword evidence="3 4" id="KW-0732">Signal</keyword>
<evidence type="ECO:0008006" key="7">
    <source>
        <dbReference type="Google" id="ProtNLM"/>
    </source>
</evidence>
<evidence type="ECO:0000256" key="1">
    <source>
        <dbReference type="ARBA" id="ARBA00004613"/>
    </source>
</evidence>
<keyword evidence="2" id="KW-0964">Secreted</keyword>
<feature type="chain" id="PRO_5042979141" description="Neuroparsin" evidence="4">
    <location>
        <begin position="36"/>
        <end position="116"/>
    </location>
</feature>
<comment type="caution">
    <text evidence="5">The sequence shown here is derived from an EMBL/GenBank/DDBJ whole genome shotgun (WGS) entry which is preliminary data.</text>
</comment>
<dbReference type="GO" id="GO:0005576">
    <property type="term" value="C:extracellular region"/>
    <property type="evidence" value="ECO:0007669"/>
    <property type="project" value="UniProtKB-SubCell"/>
</dbReference>
<dbReference type="InterPro" id="IPR011390">
    <property type="entry name" value="IGFBP_rP_mac25"/>
</dbReference>
<dbReference type="Pfam" id="PF07327">
    <property type="entry name" value="Neuroparsin"/>
    <property type="match status" value="1"/>
</dbReference>
<dbReference type="GO" id="GO:0005520">
    <property type="term" value="F:insulin-like growth factor binding"/>
    <property type="evidence" value="ECO:0007669"/>
    <property type="project" value="InterPro"/>
</dbReference>
<evidence type="ECO:0000313" key="6">
    <source>
        <dbReference type="Proteomes" id="UP001378592"/>
    </source>
</evidence>
<evidence type="ECO:0000256" key="3">
    <source>
        <dbReference type="ARBA" id="ARBA00022729"/>
    </source>
</evidence>
<dbReference type="Proteomes" id="UP001378592">
    <property type="component" value="Unassembled WGS sequence"/>
</dbReference>